<dbReference type="InterPro" id="IPR011990">
    <property type="entry name" value="TPR-like_helical_dom_sf"/>
</dbReference>
<dbReference type="Proteomes" id="UP000566711">
    <property type="component" value="Unassembled WGS sequence"/>
</dbReference>
<dbReference type="Gene3D" id="1.25.40.10">
    <property type="entry name" value="Tetratricopeptide repeat domain"/>
    <property type="match status" value="1"/>
</dbReference>
<dbReference type="PIRSF" id="PIRSF029288">
    <property type="entry name" value="SciE_ImpE"/>
    <property type="match status" value="1"/>
</dbReference>
<sequence>MDAQQLIAEGKLDAALAALQDQVRKDASNAKYRIFLFQLLAVMGQWNRALTQLNVAAELDAAALPMAQTYREAIQCEALRGEIFAGKRAPLVFGEPPSWLALLIEALRLDGEGQYQRAADARSRALEDAPAGAGTINGEPFAWLADADQRLGPVLEAIVNGRYFWIPFQRISRIECDAPADLRDAVWTPARFTWANGAATVGLIPTRYVDTRAGAEDALLLARRTEWAEQGPLCGYGLGQRLLATDAGEYALMDVRAIAFEGDDEGADEGRADGEHG</sequence>
<evidence type="ECO:0000313" key="1">
    <source>
        <dbReference type="EMBL" id="MBA5606676.1"/>
    </source>
</evidence>
<name>A0A7W2EIP8_9BURK</name>
<dbReference type="SUPFAM" id="SSF144059">
    <property type="entry name" value="ImpE-like"/>
    <property type="match status" value="1"/>
</dbReference>
<reference evidence="1 2" key="1">
    <citation type="submission" date="2020-07" db="EMBL/GenBank/DDBJ databases">
        <title>Novel species isolated from subtropical streams in China.</title>
        <authorList>
            <person name="Lu H."/>
        </authorList>
    </citation>
    <scope>NUCLEOTIDE SEQUENCE [LARGE SCALE GENOMIC DNA]</scope>
    <source>
        <strain evidence="1 2">FT3S</strain>
    </source>
</reference>
<dbReference type="InterPro" id="IPR009211">
    <property type="entry name" value="TagJ"/>
</dbReference>
<organism evidence="1 2">
    <name type="scientific">Rugamonas fusca</name>
    <dbReference type="NCBI Taxonomy" id="2758568"/>
    <lineage>
        <taxon>Bacteria</taxon>
        <taxon>Pseudomonadati</taxon>
        <taxon>Pseudomonadota</taxon>
        <taxon>Betaproteobacteria</taxon>
        <taxon>Burkholderiales</taxon>
        <taxon>Oxalobacteraceae</taxon>
        <taxon>Telluria group</taxon>
        <taxon>Rugamonas</taxon>
    </lineage>
</organism>
<protein>
    <submittedName>
        <fullName evidence="1">Virulence protein SciE type</fullName>
    </submittedName>
</protein>
<dbReference type="AlphaFoldDB" id="A0A7W2EIP8"/>
<comment type="caution">
    <text evidence="1">The sequence shown here is derived from an EMBL/GenBank/DDBJ whole genome shotgun (WGS) entry which is preliminary data.</text>
</comment>
<proteinExistence type="predicted"/>
<dbReference type="RefSeq" id="WP_182218909.1">
    <property type="nucleotide sequence ID" value="NZ_JACEZS010000012.1"/>
</dbReference>
<accession>A0A7W2EIP8</accession>
<dbReference type="Pfam" id="PF07024">
    <property type="entry name" value="ImpE"/>
    <property type="match status" value="1"/>
</dbReference>
<dbReference type="EMBL" id="JACEZS010000012">
    <property type="protein sequence ID" value="MBA5606676.1"/>
    <property type="molecule type" value="Genomic_DNA"/>
</dbReference>
<keyword evidence="2" id="KW-1185">Reference proteome</keyword>
<gene>
    <name evidence="1" type="ORF">H3H36_15060</name>
</gene>
<evidence type="ECO:0000313" key="2">
    <source>
        <dbReference type="Proteomes" id="UP000566711"/>
    </source>
</evidence>